<reference evidence="7" key="3">
    <citation type="journal article" date="2004" name="DNA Res.">
        <title>Complete genome sequence of Yersinia pestis strain 91001, an isolate avirulent to humans.</title>
        <authorList>
            <person name="Song Y."/>
            <person name="Tong Z."/>
            <person name="Wang J."/>
            <person name="Wang L."/>
            <person name="Guo Z."/>
            <person name="Han Y."/>
            <person name="Zhang J."/>
            <person name="Pei D."/>
            <person name="Zhou D."/>
            <person name="Qin H."/>
            <person name="Pang X."/>
            <person name="Han Y."/>
            <person name="Zhai J."/>
            <person name="Li M."/>
            <person name="Cui B."/>
            <person name="Qi Z."/>
            <person name="Jin L."/>
            <person name="Dai R."/>
            <person name="Chen F."/>
            <person name="Li S."/>
            <person name="Ye C."/>
            <person name="Du Z."/>
            <person name="Lin W."/>
            <person name="Wang J."/>
            <person name="Yu J."/>
            <person name="Yang H."/>
            <person name="Wang J."/>
            <person name="Huang P."/>
            <person name="Yang R."/>
        </authorList>
    </citation>
    <scope>NUCLEOTIDE SEQUENCE [LARGE SCALE GENOMIC DNA]</scope>
    <source>
        <strain evidence="7">91001 / Biovar Mediaevalis</strain>
    </source>
</reference>
<proteinExistence type="inferred from homology"/>
<evidence type="ECO:0000259" key="4">
    <source>
        <dbReference type="PROSITE" id="PS51462"/>
    </source>
</evidence>
<dbReference type="Gene3D" id="3.90.79.10">
    <property type="entry name" value="Nucleoside Triphosphate Pyrophosphohydrolase"/>
    <property type="match status" value="1"/>
</dbReference>
<reference evidence="5 8" key="1">
    <citation type="journal article" date="2002" name="J. Bacteriol.">
        <title>Genome sequence of Yersinia pestis KIM.</title>
        <authorList>
            <person name="Deng W."/>
            <person name="Burland V."/>
            <person name="Plunkett G.III."/>
            <person name="Boutin A."/>
            <person name="Mayhew G.F."/>
            <person name="Liss P."/>
            <person name="Perna N.T."/>
            <person name="Rose D.J."/>
            <person name="Mau B."/>
            <person name="Zhou S."/>
            <person name="Schwartz D.C."/>
            <person name="Fetherston J.D."/>
            <person name="Lindler L.E."/>
            <person name="Brubaker R.R."/>
            <person name="Plana G.V."/>
            <person name="Straley S.C."/>
            <person name="McDonough K.A."/>
            <person name="Nilles M.L."/>
            <person name="Matson J.S."/>
            <person name="Blattner F.R."/>
            <person name="Perry R.D."/>
        </authorList>
    </citation>
    <scope>NUCLEOTIDE SEQUENCE [LARGE SCALE GENOMIC DNA]</scope>
    <source>
        <strain evidence="5">KIM</strain>
        <strain evidence="8">KIM10+ / Biovar Mediaevalis</strain>
    </source>
</reference>
<dbReference type="CDD" id="cd04678">
    <property type="entry name" value="NUDIX_MTH2_Nudt15"/>
    <property type="match status" value="1"/>
</dbReference>
<organism evidence="5 8">
    <name type="scientific">Yersinia pestis</name>
    <dbReference type="NCBI Taxonomy" id="632"/>
    <lineage>
        <taxon>Bacteria</taxon>
        <taxon>Pseudomonadati</taxon>
        <taxon>Pseudomonadota</taxon>
        <taxon>Gammaproteobacteria</taxon>
        <taxon>Enterobacterales</taxon>
        <taxon>Yersiniaceae</taxon>
        <taxon>Yersinia</taxon>
    </lineage>
</organism>
<accession>Q8CKT8</accession>
<evidence type="ECO:0000313" key="6">
    <source>
        <dbReference type="EMBL" id="AAS61538.1"/>
    </source>
</evidence>
<dbReference type="Proteomes" id="UP000002490">
    <property type="component" value="Chromosome"/>
</dbReference>
<dbReference type="EnsemblBacteria" id="AAS61538">
    <property type="protein sequence ID" value="AAS61538"/>
    <property type="gene ID" value="YP_1295"/>
</dbReference>
<evidence type="ECO:0000256" key="2">
    <source>
        <dbReference type="ARBA" id="ARBA00022801"/>
    </source>
</evidence>
<dbReference type="FunFam" id="3.90.79.10:FF:000060">
    <property type="entry name" value="Nudix hydrolase 1"/>
    <property type="match status" value="1"/>
</dbReference>
<dbReference type="PRINTS" id="PR00502">
    <property type="entry name" value="NUDIXFAMILY"/>
</dbReference>
<dbReference type="InterPro" id="IPR000086">
    <property type="entry name" value="NUDIX_hydrolase_dom"/>
</dbReference>
<dbReference type="SUPFAM" id="SSF55811">
    <property type="entry name" value="Nudix"/>
    <property type="match status" value="1"/>
</dbReference>
<dbReference type="PROSITE" id="PS51462">
    <property type="entry name" value="NUDIX"/>
    <property type="match status" value="1"/>
</dbReference>
<evidence type="ECO:0000256" key="1">
    <source>
        <dbReference type="ARBA" id="ARBA00001946"/>
    </source>
</evidence>
<feature type="domain" description="Nudix hydrolase" evidence="4">
    <location>
        <begin position="29"/>
        <end position="160"/>
    </location>
</feature>
<protein>
    <submittedName>
        <fullName evidence="6">ADP-ribose pyrophosphatase</fullName>
    </submittedName>
</protein>
<dbReference type="DNASU" id="1147835"/>
<dbReference type="GO" id="GO:0016787">
    <property type="term" value="F:hydrolase activity"/>
    <property type="evidence" value="ECO:0007669"/>
    <property type="project" value="UniProtKB-KW"/>
</dbReference>
<evidence type="ECO:0000313" key="7">
    <source>
        <dbReference type="Proteomes" id="UP000001019"/>
    </source>
</evidence>
<dbReference type="EMBL" id="AE017042">
    <property type="protein sequence ID" value="AAS61538.1"/>
    <property type="molecule type" value="Genomic_DNA"/>
</dbReference>
<name>Q8CKT8_YERPE</name>
<evidence type="ECO:0000313" key="5">
    <source>
        <dbReference type="EMBL" id="AAM86439.1"/>
    </source>
</evidence>
<dbReference type="PROSITE" id="PS00893">
    <property type="entry name" value="NUDIX_BOX"/>
    <property type="match status" value="1"/>
</dbReference>
<accession>Q74VK9</accession>
<dbReference type="AlphaFoldDB" id="Q8CKT8"/>
<comment type="cofactor">
    <cofactor evidence="1">
        <name>Mg(2+)</name>
        <dbReference type="ChEBI" id="CHEBI:18420"/>
    </cofactor>
</comment>
<reference evidence="6" key="2">
    <citation type="submission" date="2003-04" db="EMBL/GenBank/DDBJ databases">
        <authorList>
            <person name="Song Y."/>
            <person name="Tong Z."/>
            <person name="Wang L."/>
            <person name="Han Y."/>
            <person name="Zhang J."/>
            <person name="Pei D."/>
            <person name="Wang J."/>
            <person name="Zhou D."/>
            <person name="Han Y."/>
            <person name="Pang X."/>
            <person name="Zhai J."/>
            <person name="Chen F."/>
            <person name="Qin H."/>
            <person name="Wang J."/>
            <person name="Li S."/>
            <person name="Guo Z."/>
            <person name="Ye C."/>
            <person name="Du Z."/>
            <person name="Lin W."/>
            <person name="Wang J."/>
            <person name="Yu J."/>
            <person name="Yang H."/>
            <person name="Wang J."/>
            <person name="Huang P."/>
            <person name="Yang R."/>
        </authorList>
    </citation>
    <scope>NUCLEOTIDE SEQUENCE</scope>
    <source>
        <strain evidence="6">91001</strain>
    </source>
</reference>
<dbReference type="Pfam" id="PF00293">
    <property type="entry name" value="NUDIX"/>
    <property type="match status" value="1"/>
</dbReference>
<dbReference type="KEGG" id="ypk:y2888"/>
<dbReference type="InterPro" id="IPR020476">
    <property type="entry name" value="Nudix_hydrolase"/>
</dbReference>
<gene>
    <name evidence="5" type="ordered locus">y2888</name>
    <name evidence="6" type="ordered locus">YP_1295</name>
</gene>
<keyword evidence="2 3" id="KW-0378">Hydrolase</keyword>
<dbReference type="HOGENOM" id="CLU_037162_9_1_6"/>
<dbReference type="PANTHER" id="PTHR16099:SF5">
    <property type="entry name" value="NUCLEOTIDE TRIPHOSPHATE DIPHOSPHATASE NUDT15"/>
    <property type="match status" value="1"/>
</dbReference>
<dbReference type="KEGG" id="ypm:YP_1295"/>
<dbReference type="InterPro" id="IPR015797">
    <property type="entry name" value="NUDIX_hydrolase-like_dom_sf"/>
</dbReference>
<sequence length="178" mass="19963">MVNRRLSSVKPSHPLTVADVISKGVNTMSVTVGVGVIIVNQQGEVLMGKRCSQHAPYWSIPGGHLEAGESFEQAARREVFEETGLNINEVQVVALCNNLATWREEGKHTVSVCLLAQHLGGQPELKEPEKCQQWRWCNPRDLPEPHFEASRHSIDLWLSKRFYHPYESPVGLISNTLD</sequence>
<dbReference type="PANTHER" id="PTHR16099">
    <property type="entry name" value="8-OXO-DGTP DIPHOSPHATES NUDT15"/>
    <property type="match status" value="1"/>
</dbReference>
<dbReference type="EMBL" id="AE009952">
    <property type="protein sequence ID" value="AAM86439.1"/>
    <property type="molecule type" value="Genomic_DNA"/>
</dbReference>
<dbReference type="Proteomes" id="UP000001019">
    <property type="component" value="Chromosome"/>
</dbReference>
<dbReference type="InterPro" id="IPR020084">
    <property type="entry name" value="NUDIX_hydrolase_CS"/>
</dbReference>
<comment type="similarity">
    <text evidence="3">Belongs to the Nudix hydrolase family.</text>
</comment>
<reference evidence="6" key="4">
    <citation type="submission" date="2016-05" db="EMBL/GenBank/DDBJ databases">
        <title>Reannotation of Yersinia pestis strain 91001 based on omics data.</title>
        <authorList>
            <person name="Yiqing M."/>
        </authorList>
    </citation>
    <scope>NUCLEOTIDE SEQUENCE</scope>
    <source>
        <strain evidence="6">91001</strain>
    </source>
</reference>
<evidence type="ECO:0000256" key="3">
    <source>
        <dbReference type="RuleBase" id="RU003476"/>
    </source>
</evidence>
<evidence type="ECO:0000313" key="8">
    <source>
        <dbReference type="Proteomes" id="UP000002490"/>
    </source>
</evidence>